<dbReference type="STRING" id="867345.SAMN05421693_10228"/>
<keyword evidence="2" id="KW-1185">Reference proteome</keyword>
<accession>A0A1H8Z9L3</accession>
<dbReference type="RefSeq" id="WP_090202676.1">
    <property type="nucleotide sequence ID" value="NZ_FOFO01000002.1"/>
</dbReference>
<reference evidence="1 2" key="1">
    <citation type="submission" date="2016-10" db="EMBL/GenBank/DDBJ databases">
        <authorList>
            <person name="de Groot N.N."/>
        </authorList>
    </citation>
    <scope>NUCLEOTIDE SEQUENCE [LARGE SCALE GENOMIC DNA]</scope>
    <source>
        <strain evidence="1 2">B7-7</strain>
    </source>
</reference>
<dbReference type="Proteomes" id="UP000199496">
    <property type="component" value="Unassembled WGS sequence"/>
</dbReference>
<dbReference type="EMBL" id="FOFO01000002">
    <property type="protein sequence ID" value="SEP61086.1"/>
    <property type="molecule type" value="Genomic_DNA"/>
</dbReference>
<protein>
    <recommendedName>
        <fullName evidence="3">MgtE intracellular N domain-containing protein</fullName>
    </recommendedName>
</protein>
<evidence type="ECO:0000313" key="2">
    <source>
        <dbReference type="Proteomes" id="UP000199496"/>
    </source>
</evidence>
<name>A0A1H8Z9L3_9GAMM</name>
<evidence type="ECO:0000313" key="1">
    <source>
        <dbReference type="EMBL" id="SEP61086.1"/>
    </source>
</evidence>
<organism evidence="1 2">
    <name type="scientific">Ectothiorhodospira magna</name>
    <dbReference type="NCBI Taxonomy" id="867345"/>
    <lineage>
        <taxon>Bacteria</taxon>
        <taxon>Pseudomonadati</taxon>
        <taxon>Pseudomonadota</taxon>
        <taxon>Gammaproteobacteria</taxon>
        <taxon>Chromatiales</taxon>
        <taxon>Ectothiorhodospiraceae</taxon>
        <taxon>Ectothiorhodospira</taxon>
    </lineage>
</organism>
<evidence type="ECO:0008006" key="3">
    <source>
        <dbReference type="Google" id="ProtNLM"/>
    </source>
</evidence>
<gene>
    <name evidence="1" type="ORF">SAMN05421693_10228</name>
</gene>
<sequence length="119" mass="13320">MTRIINHMGRLMNQVLRTLESPARPPAESYPVAEAIRRGDFGSARLNFLKLPRQSQIRMLQTMDQSAIRRLTLGLPDTTLAHLCAQGPAPLGKTIVGALPEGRRRGVSLMCEQHRRQHS</sequence>
<dbReference type="OrthoDB" id="5796050at2"/>
<proteinExistence type="predicted"/>
<dbReference type="AlphaFoldDB" id="A0A1H8Z9L3"/>